<proteinExistence type="predicted"/>
<feature type="transmembrane region" description="Helical" evidence="1">
    <location>
        <begin position="197"/>
        <end position="214"/>
    </location>
</feature>
<dbReference type="Proteomes" id="UP000649289">
    <property type="component" value="Unassembled WGS sequence"/>
</dbReference>
<reference evidence="4 5" key="1">
    <citation type="submission" date="2020-09" db="EMBL/GenBank/DDBJ databases">
        <title>novel species in genus Nocardioides.</title>
        <authorList>
            <person name="Zhang G."/>
        </authorList>
    </citation>
    <scope>NUCLEOTIDE SEQUENCE [LARGE SCALE GENOMIC DNA]</scope>
    <source>
        <strain evidence="4 5">19197</strain>
    </source>
</reference>
<feature type="chain" id="PRO_5045556861" evidence="2">
    <location>
        <begin position="31"/>
        <end position="282"/>
    </location>
</feature>
<feature type="transmembrane region" description="Helical" evidence="1">
    <location>
        <begin position="221"/>
        <end position="238"/>
    </location>
</feature>
<feature type="transmembrane region" description="Helical" evidence="1">
    <location>
        <begin position="114"/>
        <end position="132"/>
    </location>
</feature>
<keyword evidence="5" id="KW-1185">Reference proteome</keyword>
<evidence type="ECO:0000313" key="5">
    <source>
        <dbReference type="Proteomes" id="UP000649289"/>
    </source>
</evidence>
<keyword evidence="1" id="KW-1133">Transmembrane helix</keyword>
<evidence type="ECO:0000256" key="1">
    <source>
        <dbReference type="SAM" id="Phobius"/>
    </source>
</evidence>
<evidence type="ECO:0000313" key="4">
    <source>
        <dbReference type="EMBL" id="MBD3916004.1"/>
    </source>
</evidence>
<feature type="transmembrane region" description="Helical" evidence="1">
    <location>
        <begin position="77"/>
        <end position="102"/>
    </location>
</feature>
<keyword evidence="2" id="KW-0732">Signal</keyword>
<keyword evidence="4" id="KW-0482">Metalloprotease</keyword>
<protein>
    <submittedName>
        <fullName evidence="4">CPBP family intramembrane metalloprotease</fullName>
    </submittedName>
</protein>
<comment type="caution">
    <text evidence="4">The sequence shown here is derived from an EMBL/GenBank/DDBJ whole genome shotgun (WGS) entry which is preliminary data.</text>
</comment>
<dbReference type="RefSeq" id="WP_191200332.1">
    <property type="nucleotide sequence ID" value="NZ_BAAAPA010000006.1"/>
</dbReference>
<dbReference type="GO" id="GO:0008237">
    <property type="term" value="F:metallopeptidase activity"/>
    <property type="evidence" value="ECO:0007669"/>
    <property type="project" value="UniProtKB-KW"/>
</dbReference>
<feature type="transmembrane region" description="Helical" evidence="1">
    <location>
        <begin position="153"/>
        <end position="177"/>
    </location>
</feature>
<dbReference type="EMBL" id="JACXYY010000006">
    <property type="protein sequence ID" value="MBD3916004.1"/>
    <property type="molecule type" value="Genomic_DNA"/>
</dbReference>
<keyword evidence="4" id="KW-0645">Protease</keyword>
<feature type="transmembrane region" description="Helical" evidence="1">
    <location>
        <begin position="46"/>
        <end position="65"/>
    </location>
</feature>
<feature type="domain" description="CAAX prenyl protease 2/Lysostaphin resistance protein A-like" evidence="3">
    <location>
        <begin position="119"/>
        <end position="231"/>
    </location>
</feature>
<dbReference type="InterPro" id="IPR003675">
    <property type="entry name" value="Rce1/LyrA-like_dom"/>
</dbReference>
<organism evidence="4 5">
    <name type="scientific">Nocardioides hwasunensis</name>
    <dbReference type="NCBI Taxonomy" id="397258"/>
    <lineage>
        <taxon>Bacteria</taxon>
        <taxon>Bacillati</taxon>
        <taxon>Actinomycetota</taxon>
        <taxon>Actinomycetes</taxon>
        <taxon>Propionibacteriales</taxon>
        <taxon>Nocardioidaceae</taxon>
        <taxon>Nocardioides</taxon>
    </lineage>
</organism>
<name>A0ABR8MN92_9ACTN</name>
<accession>A0ABR8MN92</accession>
<evidence type="ECO:0000259" key="3">
    <source>
        <dbReference type="Pfam" id="PF02517"/>
    </source>
</evidence>
<sequence>MRQYSRIGSLRTVACAWGLLVVGLAAAATAAGVVSAAGVADGLGAKVAPAVVMSLVVLPALLWFVRPARRRLALVRPLQGVALGGAVTGAAAGASFGALALAGHLQVDVVDGGQLALFLVGNLVVAAALEALPEELTLRGAVYGELATRTRAALAGVVTTVLFLAAPACGISLAALAGGVVGLDLGRPGLAPEGQDPVAYLVLLACFGTMLVSARAATGSVWTCVAAHLVFLTVNRALVSSGSWQTGLQVDAAAGHELLVLVYLGLATLGFAWIGRRRAGRA</sequence>
<dbReference type="Pfam" id="PF02517">
    <property type="entry name" value="Rce1-like"/>
    <property type="match status" value="1"/>
</dbReference>
<feature type="transmembrane region" description="Helical" evidence="1">
    <location>
        <begin position="258"/>
        <end position="275"/>
    </location>
</feature>
<gene>
    <name evidence="4" type="ORF">IEZ25_15380</name>
</gene>
<keyword evidence="1" id="KW-0812">Transmembrane</keyword>
<evidence type="ECO:0000256" key="2">
    <source>
        <dbReference type="SAM" id="SignalP"/>
    </source>
</evidence>
<keyword evidence="1" id="KW-0472">Membrane</keyword>
<keyword evidence="4" id="KW-0378">Hydrolase</keyword>
<feature type="signal peptide" evidence="2">
    <location>
        <begin position="1"/>
        <end position="30"/>
    </location>
</feature>